<gene>
    <name evidence="1" type="ORF">ACFQFQ_19325</name>
</gene>
<reference evidence="2" key="1">
    <citation type="journal article" date="2019" name="Int. J. Syst. Evol. Microbiol.">
        <title>The Global Catalogue of Microorganisms (GCM) 10K type strain sequencing project: providing services to taxonomists for standard genome sequencing and annotation.</title>
        <authorList>
            <consortium name="The Broad Institute Genomics Platform"/>
            <consortium name="The Broad Institute Genome Sequencing Center for Infectious Disease"/>
            <person name="Wu L."/>
            <person name="Ma J."/>
        </authorList>
    </citation>
    <scope>NUCLEOTIDE SEQUENCE [LARGE SCALE GENOMIC DNA]</scope>
    <source>
        <strain evidence="2">CCUG 66188</strain>
    </source>
</reference>
<dbReference type="EMBL" id="JBHSWG010000001">
    <property type="protein sequence ID" value="MFC6761136.1"/>
    <property type="molecule type" value="Genomic_DNA"/>
</dbReference>
<comment type="caution">
    <text evidence="1">The sequence shown here is derived from an EMBL/GenBank/DDBJ whole genome shotgun (WGS) entry which is preliminary data.</text>
</comment>
<dbReference type="Proteomes" id="UP001596353">
    <property type="component" value="Unassembled WGS sequence"/>
</dbReference>
<evidence type="ECO:0000313" key="1">
    <source>
        <dbReference type="EMBL" id="MFC6761136.1"/>
    </source>
</evidence>
<dbReference type="Pfam" id="PF07103">
    <property type="entry name" value="DUF1365"/>
    <property type="match status" value="1"/>
</dbReference>
<evidence type="ECO:0000313" key="2">
    <source>
        <dbReference type="Proteomes" id="UP001596353"/>
    </source>
</evidence>
<sequence length="252" mass="28235">MRGSVDHIVGQTFHGRKGATRNAFRYAIDYVLCDAETAPETPGLFRRNGAGLTSLLDRDHGGAPHRGRGAEWVRDVLAAHRIGGVRTIEILAQPRVLGFVFNPVSFWLCRDDAGALITVIAEVTNTYGDRHCYLCRNEDLRPITAEDHLTSTKIFHVSPFQPVEGTYTFRFDIRADRIGIWIDYTAGNGGLIATLTGRRKPLTNAGILRAILRRPFGARRVLALIHWQAVKLWWKGATFRARPLPPEKEVSR</sequence>
<proteinExistence type="predicted"/>
<accession>A0ABW2B689</accession>
<organism evidence="1 2">
    <name type="scientific">Sulfitobacter porphyrae</name>
    <dbReference type="NCBI Taxonomy" id="1246864"/>
    <lineage>
        <taxon>Bacteria</taxon>
        <taxon>Pseudomonadati</taxon>
        <taxon>Pseudomonadota</taxon>
        <taxon>Alphaproteobacteria</taxon>
        <taxon>Rhodobacterales</taxon>
        <taxon>Roseobacteraceae</taxon>
        <taxon>Sulfitobacter</taxon>
    </lineage>
</organism>
<dbReference type="PANTHER" id="PTHR33973:SF4">
    <property type="entry name" value="OS07G0153300 PROTEIN"/>
    <property type="match status" value="1"/>
</dbReference>
<protein>
    <submittedName>
        <fullName evidence="1">DUF1365 domain-containing protein</fullName>
    </submittedName>
</protein>
<keyword evidence="2" id="KW-1185">Reference proteome</keyword>
<name>A0ABW2B689_9RHOB</name>
<dbReference type="PANTHER" id="PTHR33973">
    <property type="entry name" value="OS07G0153300 PROTEIN"/>
    <property type="match status" value="1"/>
</dbReference>
<dbReference type="InterPro" id="IPR010775">
    <property type="entry name" value="DUF1365"/>
</dbReference>